<evidence type="ECO:0000259" key="1">
    <source>
        <dbReference type="Pfam" id="PF13640"/>
    </source>
</evidence>
<dbReference type="Pfam" id="PF13640">
    <property type="entry name" value="2OG-FeII_Oxy_3"/>
    <property type="match status" value="1"/>
</dbReference>
<protein>
    <recommendedName>
        <fullName evidence="1">Prolyl 4-hydroxylase alpha subunit Fe(2+) 2OG dioxygenase domain-containing protein</fullName>
    </recommendedName>
</protein>
<sequence>MDWSFFTPQVSLKRSILASGQESTARNSAVKALEHDDDASVASDLSTNTYHVGLKQDLLSDFSSIQTPGSFASFGALARQPPTGLFVEGVGDIAMPLGEAQARQLMAKARQAPYGKGSDTIVDTAVRNTWELDAEHFTFRDPAWPGYVRALCARVAQDLGINTTIRAEIYKMLVYERGAMFKVHTDTEKIPSMFGTLVICLPSAHQGGEVVLKHCGEKKIFKTSDATQSYACWYSDVSHEVLPVTSGYRWVLIYNLALDVAEARPSAGLQRSETRALRHTLGRWLAESEASRRRKCIYHVLDHD</sequence>
<dbReference type="InterPro" id="IPR044862">
    <property type="entry name" value="Pro_4_hyd_alph_FE2OG_OXY"/>
</dbReference>
<feature type="unsure residue" description="E or Q" evidence="2">
    <location>
        <position position="240"/>
    </location>
</feature>
<comment type="caution">
    <text evidence="2">The sequence shown here is derived from an EMBL/GenBank/DDBJ whole genome shotgun (WGS) entry which is preliminary data.</text>
</comment>
<feature type="domain" description="Prolyl 4-hydroxylase alpha subunit Fe(2+) 2OG dioxygenase" evidence="1">
    <location>
        <begin position="171"/>
        <end position="254"/>
    </location>
</feature>
<accession>A0A0L0NGR3</accession>
<dbReference type="PANTHER" id="PTHR33099">
    <property type="entry name" value="FE2OG DIOXYGENASE DOMAIN-CONTAINING PROTEIN"/>
    <property type="match status" value="1"/>
</dbReference>
<keyword evidence="3" id="KW-1185">Reference proteome</keyword>
<dbReference type="PANTHER" id="PTHR33099:SF7">
    <property type="entry name" value="MYND-TYPE DOMAIN-CONTAINING PROTEIN"/>
    <property type="match status" value="1"/>
</dbReference>
<proteinExistence type="predicted"/>
<dbReference type="Proteomes" id="UP000036947">
    <property type="component" value="Unassembled WGS sequence"/>
</dbReference>
<dbReference type="AlphaFoldDB" id="A0A0L0NGR3"/>
<dbReference type="Gene3D" id="2.60.120.620">
    <property type="entry name" value="q2cbj1_9rhob like domain"/>
    <property type="match status" value="1"/>
</dbReference>
<evidence type="ECO:0000313" key="3">
    <source>
        <dbReference type="Proteomes" id="UP000036947"/>
    </source>
</evidence>
<dbReference type="EMBL" id="LFRF01000004">
    <property type="protein sequence ID" value="KND93228.1"/>
    <property type="molecule type" value="Genomic_DNA"/>
</dbReference>
<gene>
    <name evidence="2" type="ORF">TOPH_02473</name>
</gene>
<dbReference type="OrthoDB" id="27483at2759"/>
<evidence type="ECO:0000313" key="2">
    <source>
        <dbReference type="EMBL" id="KND93228.1"/>
    </source>
</evidence>
<organism evidence="2 3">
    <name type="scientific">Tolypocladium ophioglossoides (strain CBS 100239)</name>
    <name type="common">Snaketongue truffleclub</name>
    <name type="synonym">Elaphocordyceps ophioglossoides</name>
    <dbReference type="NCBI Taxonomy" id="1163406"/>
    <lineage>
        <taxon>Eukaryota</taxon>
        <taxon>Fungi</taxon>
        <taxon>Dikarya</taxon>
        <taxon>Ascomycota</taxon>
        <taxon>Pezizomycotina</taxon>
        <taxon>Sordariomycetes</taxon>
        <taxon>Hypocreomycetidae</taxon>
        <taxon>Hypocreales</taxon>
        <taxon>Ophiocordycipitaceae</taxon>
        <taxon>Tolypocladium</taxon>
    </lineage>
</organism>
<reference evidence="2 3" key="1">
    <citation type="journal article" date="2015" name="BMC Genomics">
        <title>The genome of the truffle-parasite Tolypocladium ophioglossoides and the evolution of antifungal peptaibiotics.</title>
        <authorList>
            <person name="Quandt C.A."/>
            <person name="Bushley K.E."/>
            <person name="Spatafora J.W."/>
        </authorList>
    </citation>
    <scope>NUCLEOTIDE SEQUENCE [LARGE SCALE GENOMIC DNA]</scope>
    <source>
        <strain evidence="2 3">CBS 100239</strain>
    </source>
</reference>
<name>A0A0L0NGR3_TOLOC</name>